<dbReference type="InterPro" id="IPR002575">
    <property type="entry name" value="Aminoglycoside_PTrfase"/>
</dbReference>
<dbReference type="SUPFAM" id="SSF56112">
    <property type="entry name" value="Protein kinase-like (PK-like)"/>
    <property type="match status" value="1"/>
</dbReference>
<dbReference type="EMBL" id="LN891089">
    <property type="protein sequence ID" value="CUS09296.1"/>
    <property type="molecule type" value="Genomic_DNA"/>
</dbReference>
<reference evidence="2" key="1">
    <citation type="submission" date="2015-10" db="EMBL/GenBank/DDBJ databases">
        <authorList>
            <person name="Regsiter A."/>
            <person name="william w."/>
        </authorList>
    </citation>
    <scope>NUCLEOTIDE SEQUENCE</scope>
    <source>
        <strain evidence="2">Montdore</strain>
    </source>
</reference>
<dbReference type="InterPro" id="IPR051678">
    <property type="entry name" value="AGP_Transferase"/>
</dbReference>
<dbReference type="PANTHER" id="PTHR21310">
    <property type="entry name" value="AMINOGLYCOSIDE PHOSPHOTRANSFERASE-RELATED-RELATED"/>
    <property type="match status" value="1"/>
</dbReference>
<evidence type="ECO:0000259" key="1">
    <source>
        <dbReference type="Pfam" id="PF01636"/>
    </source>
</evidence>
<protein>
    <recommendedName>
        <fullName evidence="1">Aminoglycoside phosphotransferase domain-containing protein</fullName>
    </recommendedName>
</protein>
<gene>
    <name evidence="2" type="ORF">GSTUAT00006642001</name>
</gene>
<dbReference type="Proteomes" id="UP001412239">
    <property type="component" value="Unassembled WGS sequence"/>
</dbReference>
<dbReference type="Gene3D" id="3.90.1200.10">
    <property type="match status" value="1"/>
</dbReference>
<dbReference type="Pfam" id="PF01636">
    <property type="entry name" value="APH"/>
    <property type="match status" value="1"/>
</dbReference>
<dbReference type="AlphaFoldDB" id="A0A292PP38"/>
<feature type="domain" description="Aminoglycoside phosphotransferase" evidence="1">
    <location>
        <begin position="67"/>
        <end position="239"/>
    </location>
</feature>
<dbReference type="InterPro" id="IPR011009">
    <property type="entry name" value="Kinase-like_dom_sf"/>
</dbReference>
<evidence type="ECO:0000313" key="3">
    <source>
        <dbReference type="Proteomes" id="UP001412239"/>
    </source>
</evidence>
<dbReference type="PANTHER" id="PTHR21310:SF15">
    <property type="entry name" value="AMINOGLYCOSIDE PHOSPHOTRANSFERASE DOMAIN-CONTAINING PROTEIN"/>
    <property type="match status" value="1"/>
</dbReference>
<accession>A0A292PP38</accession>
<sequence length="290" mass="33396">MPAHATVKASPDVHPLKRYPRARLIYKRGDDSSQVWDLGNGKLYKFRPHKRGVYESDIHALIQRNTSIPVPTIYREWVSATRGGPVHHMIMQKIEGEPLHKSWARLSRSVKERLVVQLGDYLNQLGRITSPSICCVGGGPLHDEHGFLFYQRDAAHGPFSDDQSFWLALTSHLRRTQSRTIQKALAQLRHIMPPALPAVLTHADLHQGNILVRNGNIAAIIDWEGAGFFPRWMEYVRYYPIDRSPEFEFENAVIRRMRPYPAARKFKMILDTLGSSDRRTVEWGLMELMR</sequence>
<name>A0A292PP38_9PEZI</name>
<keyword evidence="3" id="KW-1185">Reference proteome</keyword>
<organism evidence="2 3">
    <name type="scientific">Tuber aestivum</name>
    <name type="common">summer truffle</name>
    <dbReference type="NCBI Taxonomy" id="59557"/>
    <lineage>
        <taxon>Eukaryota</taxon>
        <taxon>Fungi</taxon>
        <taxon>Dikarya</taxon>
        <taxon>Ascomycota</taxon>
        <taxon>Pezizomycotina</taxon>
        <taxon>Pezizomycetes</taxon>
        <taxon>Pezizales</taxon>
        <taxon>Tuberaceae</taxon>
        <taxon>Tuber</taxon>
    </lineage>
</organism>
<evidence type="ECO:0000313" key="2">
    <source>
        <dbReference type="EMBL" id="CUS09296.1"/>
    </source>
</evidence>
<dbReference type="CDD" id="cd05120">
    <property type="entry name" value="APH_ChoK_like"/>
    <property type="match status" value="1"/>
</dbReference>
<proteinExistence type="predicted"/>